<evidence type="ECO:0000259" key="4">
    <source>
        <dbReference type="PROSITE" id="PS50887"/>
    </source>
</evidence>
<evidence type="ECO:0000313" key="8">
    <source>
        <dbReference type="Proteomes" id="UP000181998"/>
    </source>
</evidence>
<keyword evidence="3" id="KW-0175">Coiled coil</keyword>
<dbReference type="NCBIfam" id="TIGR00254">
    <property type="entry name" value="GGDEF"/>
    <property type="match status" value="1"/>
</dbReference>
<keyword evidence="9" id="KW-1185">Reference proteome</keyword>
<proteinExistence type="predicted"/>
<feature type="domain" description="GGDEF" evidence="4">
    <location>
        <begin position="133"/>
        <end position="266"/>
    </location>
</feature>
<dbReference type="EC" id="2.7.7.65" evidence="1"/>
<dbReference type="SUPFAM" id="SSF55073">
    <property type="entry name" value="Nucleotide cyclase"/>
    <property type="match status" value="1"/>
</dbReference>
<accession>A0A0S3AKW2</accession>
<comment type="catalytic activity">
    <reaction evidence="2">
        <text>2 GTP = 3',3'-c-di-GMP + 2 diphosphate</text>
        <dbReference type="Rhea" id="RHEA:24898"/>
        <dbReference type="ChEBI" id="CHEBI:33019"/>
        <dbReference type="ChEBI" id="CHEBI:37565"/>
        <dbReference type="ChEBI" id="CHEBI:58805"/>
        <dbReference type="EC" id="2.7.7.65"/>
    </reaction>
</comment>
<gene>
    <name evidence="5" type="ORF">C8R28_104218</name>
    <name evidence="6" type="ORF">SAMN05216406_12910</name>
    <name evidence="7" type="ORF">SAMN05421510_100210</name>
</gene>
<dbReference type="PANTHER" id="PTHR45138">
    <property type="entry name" value="REGULATORY COMPONENTS OF SENSORY TRANSDUCTION SYSTEM"/>
    <property type="match status" value="1"/>
</dbReference>
<name>A0A0S3AKW2_9PROT</name>
<dbReference type="GO" id="GO:0052621">
    <property type="term" value="F:diguanylate cyclase activity"/>
    <property type="evidence" value="ECO:0007669"/>
    <property type="project" value="UniProtKB-EC"/>
</dbReference>
<dbReference type="AlphaFoldDB" id="A0A0S3AKW2"/>
<dbReference type="EMBL" id="QAOL01000042">
    <property type="protein sequence ID" value="PTQ80045.1"/>
    <property type="molecule type" value="Genomic_DNA"/>
</dbReference>
<dbReference type="OrthoDB" id="9813903at2"/>
<protein>
    <recommendedName>
        <fullName evidence="1">diguanylate cyclase</fullName>
        <ecNumber evidence="1">2.7.7.65</ecNumber>
    </recommendedName>
</protein>
<dbReference type="Proteomes" id="UP000181998">
    <property type="component" value="Unassembled WGS sequence"/>
</dbReference>
<feature type="coiled-coil region" evidence="3">
    <location>
        <begin position="75"/>
        <end position="102"/>
    </location>
</feature>
<dbReference type="Gene3D" id="3.30.70.270">
    <property type="match status" value="1"/>
</dbReference>
<dbReference type="InterPro" id="IPR050469">
    <property type="entry name" value="Diguanylate_Cyclase"/>
</dbReference>
<dbReference type="RefSeq" id="WP_062559476.1">
    <property type="nucleotide sequence ID" value="NZ_CP013341.1"/>
</dbReference>
<evidence type="ECO:0000256" key="1">
    <source>
        <dbReference type="ARBA" id="ARBA00012528"/>
    </source>
</evidence>
<dbReference type="Pfam" id="PF00990">
    <property type="entry name" value="GGDEF"/>
    <property type="match status" value="1"/>
</dbReference>
<sequence>MQEAINHKQKRILRLVKSTNAIRSEQKSMIDSEDYYKQVEHYAEQIRKTHNADEIIRILDVVLSETRGLKFSDEVFVAQEQVKRAEQKIELLKGELEQLRGLVQTDQMTGAFNRRGLDDIFKREAARADRNAQSLGVVLIDLDNFKKINDNFGHQYGDSVLINLVTVAKETLRPSDIVARFGGEEFVILLPEVELEDALTIIQRLQNNLERNFTLQIDNESIPITFSAGVALRSFGEHQNSVISRADKALYQAKRTGKNRAIPALA</sequence>
<evidence type="ECO:0000256" key="2">
    <source>
        <dbReference type="ARBA" id="ARBA00034247"/>
    </source>
</evidence>
<evidence type="ECO:0000313" key="6">
    <source>
        <dbReference type="EMBL" id="SDU16018.1"/>
    </source>
</evidence>
<dbReference type="FunFam" id="3.30.70.270:FF:000001">
    <property type="entry name" value="Diguanylate cyclase domain protein"/>
    <property type="match status" value="1"/>
</dbReference>
<reference evidence="6 8" key="2">
    <citation type="submission" date="2016-10" db="EMBL/GenBank/DDBJ databases">
        <authorList>
            <person name="de Groot N.N."/>
        </authorList>
    </citation>
    <scope>NUCLEOTIDE SEQUENCE [LARGE SCALE GENOMIC DNA]</scope>
    <source>
        <strain evidence="6">Nm10</strain>
        <strain evidence="7 8">Nm9</strain>
    </source>
</reference>
<evidence type="ECO:0000256" key="3">
    <source>
        <dbReference type="SAM" id="Coils"/>
    </source>
</evidence>
<dbReference type="EMBL" id="FNLN01000029">
    <property type="protein sequence ID" value="SDU16018.1"/>
    <property type="molecule type" value="Genomic_DNA"/>
</dbReference>
<evidence type="ECO:0000313" key="5">
    <source>
        <dbReference type="EMBL" id="PTQ80045.1"/>
    </source>
</evidence>
<dbReference type="Proteomes" id="UP000182882">
    <property type="component" value="Unassembled WGS sequence"/>
</dbReference>
<evidence type="ECO:0000313" key="7">
    <source>
        <dbReference type="EMBL" id="SEP69358.1"/>
    </source>
</evidence>
<reference evidence="5 10" key="3">
    <citation type="submission" date="2018-04" db="EMBL/GenBank/DDBJ databases">
        <title>Active sludge and wastewater microbial communities from Klosterneuburg, Austria.</title>
        <authorList>
            <person name="Wagner M."/>
        </authorList>
    </citation>
    <scope>NUCLEOTIDE SEQUENCE [LARGE SCALE GENOMIC DNA]</scope>
    <source>
        <strain evidence="5 10">Nm4</strain>
    </source>
</reference>
<dbReference type="InterPro" id="IPR000160">
    <property type="entry name" value="GGDEF_dom"/>
</dbReference>
<reference evidence="9" key="1">
    <citation type="submission" date="2016-10" db="EMBL/GenBank/DDBJ databases">
        <authorList>
            <person name="Varghese N."/>
            <person name="Submissions S."/>
        </authorList>
    </citation>
    <scope>NUCLEOTIDE SEQUENCE [LARGE SCALE GENOMIC DNA]</scope>
    <source>
        <strain evidence="9">Nm10</strain>
    </source>
</reference>
<evidence type="ECO:0000313" key="9">
    <source>
        <dbReference type="Proteomes" id="UP000182882"/>
    </source>
</evidence>
<dbReference type="SMART" id="SM00267">
    <property type="entry name" value="GGDEF"/>
    <property type="match status" value="1"/>
</dbReference>
<dbReference type="InterPro" id="IPR043128">
    <property type="entry name" value="Rev_trsase/Diguanyl_cyclase"/>
</dbReference>
<dbReference type="Proteomes" id="UP000244110">
    <property type="component" value="Unassembled WGS sequence"/>
</dbReference>
<dbReference type="KEGG" id="nur:ATY38_11800"/>
<dbReference type="CDD" id="cd01949">
    <property type="entry name" value="GGDEF"/>
    <property type="match status" value="1"/>
</dbReference>
<dbReference type="PROSITE" id="PS50887">
    <property type="entry name" value="GGDEF"/>
    <property type="match status" value="1"/>
</dbReference>
<evidence type="ECO:0000313" key="10">
    <source>
        <dbReference type="Proteomes" id="UP000244110"/>
    </source>
</evidence>
<dbReference type="InterPro" id="IPR029787">
    <property type="entry name" value="Nucleotide_cyclase"/>
</dbReference>
<dbReference type="PANTHER" id="PTHR45138:SF9">
    <property type="entry name" value="DIGUANYLATE CYCLASE DGCM-RELATED"/>
    <property type="match status" value="1"/>
</dbReference>
<organism evidence="5 10">
    <name type="scientific">Nitrosomonas ureae</name>
    <dbReference type="NCBI Taxonomy" id="44577"/>
    <lineage>
        <taxon>Bacteria</taxon>
        <taxon>Pseudomonadati</taxon>
        <taxon>Pseudomonadota</taxon>
        <taxon>Betaproteobacteria</taxon>
        <taxon>Nitrosomonadales</taxon>
        <taxon>Nitrosomonadaceae</taxon>
        <taxon>Nitrosomonas</taxon>
    </lineage>
</organism>
<dbReference type="STRING" id="44577.ATY38_11800"/>
<dbReference type="EMBL" id="FOFX01000002">
    <property type="protein sequence ID" value="SEP69358.1"/>
    <property type="molecule type" value="Genomic_DNA"/>
</dbReference>